<dbReference type="GO" id="GO:0005576">
    <property type="term" value="C:extracellular region"/>
    <property type="evidence" value="ECO:0007669"/>
    <property type="project" value="TreeGrafter"/>
</dbReference>
<evidence type="ECO:0000313" key="11">
    <source>
        <dbReference type="Proteomes" id="UP000664034"/>
    </source>
</evidence>
<evidence type="ECO:0000256" key="1">
    <source>
        <dbReference type="ARBA" id="ARBA00005641"/>
    </source>
</evidence>
<feature type="domain" description="Glycoside hydrolase family 5" evidence="9">
    <location>
        <begin position="64"/>
        <end position="325"/>
    </location>
</feature>
<proteinExistence type="inferred from homology"/>
<dbReference type="EMBL" id="JAFMYV010000002">
    <property type="protein sequence ID" value="MBO0935708.1"/>
    <property type="molecule type" value="Genomic_DNA"/>
</dbReference>
<keyword evidence="2 7" id="KW-0378">Hydrolase</keyword>
<feature type="chain" id="PRO_5037084002" evidence="8">
    <location>
        <begin position="21"/>
        <end position="360"/>
    </location>
</feature>
<dbReference type="AlphaFoldDB" id="A0A939K3J7"/>
<dbReference type="GO" id="GO:0009986">
    <property type="term" value="C:cell surface"/>
    <property type="evidence" value="ECO:0007669"/>
    <property type="project" value="TreeGrafter"/>
</dbReference>
<dbReference type="InterPro" id="IPR017853">
    <property type="entry name" value="GH"/>
</dbReference>
<keyword evidence="11" id="KW-1185">Reference proteome</keyword>
<organism evidence="10 11">
    <name type="scientific">Fibrella rubiginis</name>
    <dbReference type="NCBI Taxonomy" id="2817060"/>
    <lineage>
        <taxon>Bacteria</taxon>
        <taxon>Pseudomonadati</taxon>
        <taxon>Bacteroidota</taxon>
        <taxon>Cytophagia</taxon>
        <taxon>Cytophagales</taxon>
        <taxon>Spirosomataceae</taxon>
        <taxon>Fibrella</taxon>
    </lineage>
</organism>
<evidence type="ECO:0000256" key="6">
    <source>
        <dbReference type="ARBA" id="ARBA00023326"/>
    </source>
</evidence>
<dbReference type="Gene3D" id="3.20.20.80">
    <property type="entry name" value="Glycosidases"/>
    <property type="match status" value="1"/>
</dbReference>
<dbReference type="SUPFAM" id="SSF51445">
    <property type="entry name" value="(Trans)glycosidases"/>
    <property type="match status" value="1"/>
</dbReference>
<dbReference type="Pfam" id="PF00150">
    <property type="entry name" value="Cellulase"/>
    <property type="match status" value="1"/>
</dbReference>
<keyword evidence="6" id="KW-0624">Polysaccharide degradation</keyword>
<comment type="similarity">
    <text evidence="1 7">Belongs to the glycosyl hydrolase 5 (cellulase A) family.</text>
</comment>
<feature type="signal peptide" evidence="8">
    <location>
        <begin position="1"/>
        <end position="20"/>
    </location>
</feature>
<dbReference type="Proteomes" id="UP000664034">
    <property type="component" value="Unassembled WGS sequence"/>
</dbReference>
<dbReference type="PANTHER" id="PTHR31297:SF41">
    <property type="entry name" value="ENDOGLUCANASE, PUTATIVE (AFU_ORTHOLOGUE AFUA_5G01830)-RELATED"/>
    <property type="match status" value="1"/>
</dbReference>
<dbReference type="GO" id="GO:0008422">
    <property type="term" value="F:beta-glucosidase activity"/>
    <property type="evidence" value="ECO:0007669"/>
    <property type="project" value="TreeGrafter"/>
</dbReference>
<evidence type="ECO:0000313" key="10">
    <source>
        <dbReference type="EMBL" id="MBO0935708.1"/>
    </source>
</evidence>
<accession>A0A939K3J7</accession>
<dbReference type="GO" id="GO:0030245">
    <property type="term" value="P:cellulose catabolic process"/>
    <property type="evidence" value="ECO:0007669"/>
    <property type="project" value="UniProtKB-KW"/>
</dbReference>
<keyword evidence="4" id="KW-0119">Carbohydrate metabolism</keyword>
<evidence type="ECO:0000256" key="5">
    <source>
        <dbReference type="ARBA" id="ARBA00023295"/>
    </source>
</evidence>
<protein>
    <submittedName>
        <fullName evidence="10">Cellulase family glycosylhydrolase</fullName>
    </submittedName>
</protein>
<dbReference type="InterPro" id="IPR050386">
    <property type="entry name" value="Glycosyl_hydrolase_5"/>
</dbReference>
<keyword evidence="8" id="KW-0732">Signal</keyword>
<reference evidence="10" key="1">
    <citation type="submission" date="2021-03" db="EMBL/GenBank/DDBJ databases">
        <title>Fibrella sp. HMF5335 genome sequencing and assembly.</title>
        <authorList>
            <person name="Kang H."/>
            <person name="Kim H."/>
            <person name="Bae S."/>
            <person name="Joh K."/>
        </authorList>
    </citation>
    <scope>NUCLEOTIDE SEQUENCE</scope>
    <source>
        <strain evidence="10">HMF5335</strain>
    </source>
</reference>
<evidence type="ECO:0000259" key="9">
    <source>
        <dbReference type="Pfam" id="PF00150"/>
    </source>
</evidence>
<evidence type="ECO:0000256" key="7">
    <source>
        <dbReference type="RuleBase" id="RU361153"/>
    </source>
</evidence>
<evidence type="ECO:0000256" key="3">
    <source>
        <dbReference type="ARBA" id="ARBA00023001"/>
    </source>
</evidence>
<dbReference type="PANTHER" id="PTHR31297">
    <property type="entry name" value="GLUCAN ENDO-1,6-BETA-GLUCOSIDASE B"/>
    <property type="match status" value="1"/>
</dbReference>
<evidence type="ECO:0000256" key="4">
    <source>
        <dbReference type="ARBA" id="ARBA00023277"/>
    </source>
</evidence>
<gene>
    <name evidence="10" type="ORF">J2I47_04020</name>
</gene>
<dbReference type="InterPro" id="IPR001547">
    <property type="entry name" value="Glyco_hydro_5"/>
</dbReference>
<keyword evidence="3" id="KW-0136">Cellulose degradation</keyword>
<keyword evidence="5 7" id="KW-0326">Glycosidase</keyword>
<evidence type="ECO:0000256" key="8">
    <source>
        <dbReference type="SAM" id="SignalP"/>
    </source>
</evidence>
<evidence type="ECO:0000256" key="2">
    <source>
        <dbReference type="ARBA" id="ARBA00022801"/>
    </source>
</evidence>
<dbReference type="RefSeq" id="WP_207363275.1">
    <property type="nucleotide sequence ID" value="NZ_JAFMYV010000002.1"/>
</dbReference>
<name>A0A939K3J7_9BACT</name>
<sequence length="360" mass="40575">MNRRSFICSTMAAGTAFALAAEANANQIPPLPNALPRWRGFNLLEKFIAGGGGPEPEGSFKERDFDWIAGWGFNFVRLPMSYRCWASGDPTTWMNLNKAKLKDVDQAVEWGKKHGLHVNLNLHRIPGYCVNPPAEPLSLWTDERALEAAVFHWKHLAQRYKGRPNTEVSFDLINEPANVDEASYTRVVKALVAGIQAIDPQRLIIADGLQYGTQPVPSLAGVVGGQSTRGYLPMSVSHYKASWVNIKDWQPPAWPMAWMGATWNPDMLRKVNIEPWQALQRKGVGVHVGEWGCFNKTPHDVALAWMESNLKLWQEAGWGWSLWNFRGSFGILNSDRPDVNYKNHQGQQLDADMLALLRRY</sequence>
<comment type="caution">
    <text evidence="10">The sequence shown here is derived from an EMBL/GenBank/DDBJ whole genome shotgun (WGS) entry which is preliminary data.</text>
</comment>